<dbReference type="SUPFAM" id="SSF54523">
    <property type="entry name" value="Pili subunits"/>
    <property type="match status" value="1"/>
</dbReference>
<reference evidence="3 4" key="1">
    <citation type="submission" date="2014-02" db="EMBL/GenBank/DDBJ databases">
        <title>Draft genome of Erwinia mallotivora strain BT-MARDI, a papaya dieback pathogen.</title>
        <authorList>
            <person name="Redzuan R."/>
            <person name="Abu Bakar N."/>
            <person name="Badrun R."/>
            <person name="Mohd Raih M.F."/>
            <person name="Rozano L."/>
            <person name="Mat Amin N."/>
        </authorList>
    </citation>
    <scope>NUCLEOTIDE SEQUENCE [LARGE SCALE GENOMIC DNA]</scope>
    <source>
        <strain evidence="3 4">BT-MARDI</strain>
    </source>
</reference>
<evidence type="ECO:0000313" key="4">
    <source>
        <dbReference type="Proteomes" id="UP000019918"/>
    </source>
</evidence>
<protein>
    <submittedName>
        <fullName evidence="3">Potassium ABC transporter ATPase</fullName>
    </submittedName>
</protein>
<evidence type="ECO:0000256" key="1">
    <source>
        <dbReference type="ARBA" id="ARBA00004167"/>
    </source>
</evidence>
<gene>
    <name evidence="3" type="ORF">BG55_14910</name>
</gene>
<keyword evidence="4" id="KW-1185">Reference proteome</keyword>
<dbReference type="InterPro" id="IPR012902">
    <property type="entry name" value="N_methyl_site"/>
</dbReference>
<name>A0A014MA84_9GAMM</name>
<proteinExistence type="predicted"/>
<dbReference type="EMBL" id="JFHN01000053">
    <property type="protein sequence ID" value="EXU74994.1"/>
    <property type="molecule type" value="Genomic_DNA"/>
</dbReference>
<sequence>MQKIKGFTLIELLVVMVIAGTLTLTAVGGWQEWQQRQRLNASARQIQHFLLRLRNEANWHNQQQLLWQRSAAVWCIGSGPSAKGCSPRKRVLVLPWPEIRLHSLTEGMGFYGRSNMAKPGRIVISNAAGERHIIVSSRARVRICQDVCP</sequence>
<keyword evidence="2" id="KW-0812">Transmembrane</keyword>
<dbReference type="PATRIC" id="fig|69222.5.peg.3058"/>
<dbReference type="Pfam" id="PF07963">
    <property type="entry name" value="N_methyl"/>
    <property type="match status" value="1"/>
</dbReference>
<dbReference type="InterPro" id="IPR045584">
    <property type="entry name" value="Pilin-like"/>
</dbReference>
<feature type="transmembrane region" description="Helical" evidence="2">
    <location>
        <begin position="12"/>
        <end position="30"/>
    </location>
</feature>
<dbReference type="Proteomes" id="UP000019918">
    <property type="component" value="Unassembled WGS sequence"/>
</dbReference>
<dbReference type="RefSeq" id="WP_034938570.1">
    <property type="nucleotide sequence ID" value="NZ_JFHN01000053.1"/>
</dbReference>
<comment type="subcellular location">
    <subcellularLocation>
        <location evidence="1">Membrane</location>
        <topology evidence="1">Single-pass membrane protein</topology>
    </subcellularLocation>
</comment>
<dbReference type="GO" id="GO:0016020">
    <property type="term" value="C:membrane"/>
    <property type="evidence" value="ECO:0007669"/>
    <property type="project" value="UniProtKB-SubCell"/>
</dbReference>
<dbReference type="OrthoDB" id="6241267at2"/>
<evidence type="ECO:0000256" key="2">
    <source>
        <dbReference type="SAM" id="Phobius"/>
    </source>
</evidence>
<keyword evidence="2" id="KW-0472">Membrane</keyword>
<dbReference type="STRING" id="69222.BG55_14910"/>
<dbReference type="NCBIfam" id="TIGR02532">
    <property type="entry name" value="IV_pilin_GFxxxE"/>
    <property type="match status" value="1"/>
</dbReference>
<accession>A0A014MA84</accession>
<comment type="caution">
    <text evidence="3">The sequence shown here is derived from an EMBL/GenBank/DDBJ whole genome shotgun (WGS) entry which is preliminary data.</text>
</comment>
<dbReference type="AlphaFoldDB" id="A0A014MA84"/>
<organism evidence="3 4">
    <name type="scientific">Erwinia mallotivora</name>
    <dbReference type="NCBI Taxonomy" id="69222"/>
    <lineage>
        <taxon>Bacteria</taxon>
        <taxon>Pseudomonadati</taxon>
        <taxon>Pseudomonadota</taxon>
        <taxon>Gammaproteobacteria</taxon>
        <taxon>Enterobacterales</taxon>
        <taxon>Erwiniaceae</taxon>
        <taxon>Erwinia</taxon>
    </lineage>
</organism>
<dbReference type="PROSITE" id="PS00409">
    <property type="entry name" value="PROKAR_NTER_METHYL"/>
    <property type="match status" value="1"/>
</dbReference>
<keyword evidence="2" id="KW-1133">Transmembrane helix</keyword>
<evidence type="ECO:0000313" key="3">
    <source>
        <dbReference type="EMBL" id="EXU74994.1"/>
    </source>
</evidence>
<dbReference type="Gene3D" id="3.30.700.10">
    <property type="entry name" value="Glycoprotein, Type 4 Pilin"/>
    <property type="match status" value="1"/>
</dbReference>